<feature type="domain" description="Ig-like" evidence="1">
    <location>
        <begin position="124"/>
        <end position="205"/>
    </location>
</feature>
<dbReference type="Pfam" id="PF19081">
    <property type="entry name" value="Ig_7"/>
    <property type="match status" value="1"/>
</dbReference>
<dbReference type="InterPro" id="IPR026341">
    <property type="entry name" value="T9SS_type_B"/>
</dbReference>
<protein>
    <submittedName>
        <fullName evidence="2">Gliding motility-associated C-terminal domain-containing protein</fullName>
    </submittedName>
</protein>
<gene>
    <name evidence="2" type="ORF">SAMN05443431_1071</name>
</gene>
<evidence type="ECO:0000259" key="1">
    <source>
        <dbReference type="Pfam" id="PF19081"/>
    </source>
</evidence>
<dbReference type="EMBL" id="FORM01000007">
    <property type="protein sequence ID" value="SFJ38519.1"/>
    <property type="molecule type" value="Genomic_DNA"/>
</dbReference>
<keyword evidence="3" id="KW-1185">Reference proteome</keyword>
<dbReference type="InterPro" id="IPR044023">
    <property type="entry name" value="Ig_7"/>
</dbReference>
<dbReference type="Proteomes" id="UP000199559">
    <property type="component" value="Unassembled WGS sequence"/>
</dbReference>
<dbReference type="RefSeq" id="WP_245741138.1">
    <property type="nucleotide sequence ID" value="NZ_FORM01000007.1"/>
</dbReference>
<feature type="non-terminal residue" evidence="2">
    <location>
        <position position="1"/>
    </location>
</feature>
<evidence type="ECO:0000313" key="2">
    <source>
        <dbReference type="EMBL" id="SFJ38519.1"/>
    </source>
</evidence>
<name>A0A1I3QYH6_9FLAO</name>
<reference evidence="3" key="1">
    <citation type="submission" date="2016-10" db="EMBL/GenBank/DDBJ databases">
        <authorList>
            <person name="Varghese N."/>
            <person name="Submissions S."/>
        </authorList>
    </citation>
    <scope>NUCLEOTIDE SEQUENCE [LARGE SCALE GENOMIC DNA]</scope>
    <source>
        <strain evidence="3">DSM 28881</strain>
    </source>
</reference>
<dbReference type="STRING" id="1144750.SAMN05443431_1071"/>
<sequence length="663" mass="70398">PVGEIITSTTTLFVYKSIGTAPNNCTDESSFVVTINTSPILTLINTSCSTDLLTYSVSFSVSSNSTVITSSAGTVGSGNITDIPVGTDITITASNSVNTSCDAILNVTAPNCACIFVDEPISPNNPIVCEGSSTPNLTVAIPGLPAVGNQINWYDAPVGGSLLQSNSLTYLPTGTFIPGTTYTYYAEAEESVTGCVSSRIAVTLTWVTSIVAETAMDVSICGSYILPALSQNNTYYTASGGPNGTGVAISDFTEITSSSTLFIYAEAGTSPNTCSDESSFNIIIQDGAQANMDMVPIVYQLCDDALDGDGNTTNDSVQFDLITQNTDILDGQSTANFSVTYYLTQTDANAGLNPLPLVYENISNPQIIYVRVDNDTMADDGSGTGAMVDTSLCYDIATLTLQVNPLADFELDATYLLCVNTNGTEVISSPIIDTGLNTTDYTFEWLLENVTIPGASGNTLEPLVGGNYSVIVTDIRTSTVTVCEASATTVVIESAPPVVTVEVLTEAFSDEQNIFVTTVGNGASEYEFSLDNGPWEINVPNNGTYTFTDVGAGDHIVTVRDRNGCGEASASVSIIGYPHVFTPNGDGYNDTWAIYGIGDQPDAVIYIFDRYGKLLKQLSPTSLGWDGTYNGNLMPTNDYWFTIDYMSADNNRKQFKAHFTLKR</sequence>
<proteinExistence type="predicted"/>
<organism evidence="2 3">
    <name type="scientific">Olleya namhaensis</name>
    <dbReference type="NCBI Taxonomy" id="1144750"/>
    <lineage>
        <taxon>Bacteria</taxon>
        <taxon>Pseudomonadati</taxon>
        <taxon>Bacteroidota</taxon>
        <taxon>Flavobacteriia</taxon>
        <taxon>Flavobacteriales</taxon>
        <taxon>Flavobacteriaceae</taxon>
    </lineage>
</organism>
<dbReference type="Pfam" id="PF13585">
    <property type="entry name" value="CHU_C"/>
    <property type="match status" value="1"/>
</dbReference>
<evidence type="ECO:0000313" key="3">
    <source>
        <dbReference type="Proteomes" id="UP000199559"/>
    </source>
</evidence>
<accession>A0A1I3QYH6</accession>
<dbReference type="AlphaFoldDB" id="A0A1I3QYH6"/>
<dbReference type="NCBIfam" id="TIGR04131">
    <property type="entry name" value="Bac_Flav_CTERM"/>
    <property type="match status" value="1"/>
</dbReference>